<dbReference type="EMBL" id="MSPP01000001">
    <property type="protein sequence ID" value="OUD09949.1"/>
    <property type="molecule type" value="Genomic_DNA"/>
</dbReference>
<evidence type="ECO:0000313" key="2">
    <source>
        <dbReference type="EMBL" id="OUD09949.1"/>
    </source>
</evidence>
<sequence length="361" mass="40389">MVQAWGLRCVVALCLYLFWSPIGAAQNVNYDRLARAEQMLQSGQSRRAEAYLLYLTRETSQAGIYLDALTKAIKRHPWQVTGGFALRPSSNANRAATARVFETSSGDFEIENGGESQASVGLQLSAGVAYRWAVKRGRVVSVTGNLSRTAYEDADISHWDASLSADYRIYSADDDWRFGLQISSARFGDAGSDRDTIGARVVWTHRGEVDRTITLRAEHRDYLTKDNLDGPYVYGAAGWAQRVDDNGYSWGLSVERSLPDLGYQRYWGVGVRADYRTEITDNIQGGITASMTARRYNEDFSGVDYARRDDIAKIGLTLSDDRIEFLGATPTFGCTYTRHGSNISLYETDYVDCQIGFDYRF</sequence>
<feature type="domain" description="Surface lipoprotein assembly modifier C-terminal" evidence="1">
    <location>
        <begin position="78"/>
        <end position="361"/>
    </location>
</feature>
<accession>A0A251WZP2</accession>
<organism evidence="2 3">
    <name type="scientific">Marivivens niveibacter</name>
    <dbReference type="NCBI Taxonomy" id="1930667"/>
    <lineage>
        <taxon>Bacteria</taxon>
        <taxon>Pseudomonadati</taxon>
        <taxon>Pseudomonadota</taxon>
        <taxon>Alphaproteobacteria</taxon>
        <taxon>Rhodobacterales</taxon>
        <taxon>Paracoccaceae</taxon>
        <taxon>Marivivens group</taxon>
        <taxon>Marivivens</taxon>
    </lineage>
</organism>
<dbReference type="OrthoDB" id="7846225at2"/>
<gene>
    <name evidence="2" type="ORF">BVC71_00020</name>
</gene>
<comment type="caution">
    <text evidence="2">The sequence shown here is derived from an EMBL/GenBank/DDBJ whole genome shotgun (WGS) entry which is preliminary data.</text>
</comment>
<evidence type="ECO:0000313" key="3">
    <source>
        <dbReference type="Proteomes" id="UP000194664"/>
    </source>
</evidence>
<dbReference type="RefSeq" id="WP_086449600.1">
    <property type="nucleotide sequence ID" value="NZ_MSPP01000001.1"/>
</dbReference>
<proteinExistence type="predicted"/>
<reference evidence="2 3" key="1">
    <citation type="submission" date="2016-12" db="EMBL/GenBank/DDBJ databases">
        <title>The draft genome sequence of HSLHS2.</title>
        <authorList>
            <person name="Hu D."/>
            <person name="Wang L."/>
            <person name="Shao Z."/>
        </authorList>
    </citation>
    <scope>NUCLEOTIDE SEQUENCE [LARGE SCALE GENOMIC DNA]</scope>
    <source>
        <strain evidence="2">MCCC 1A06712</strain>
    </source>
</reference>
<dbReference type="Pfam" id="PF04575">
    <property type="entry name" value="SlipAM"/>
    <property type="match status" value="1"/>
</dbReference>
<protein>
    <recommendedName>
        <fullName evidence="1">Surface lipoprotein assembly modifier C-terminal domain-containing protein</fullName>
    </recommendedName>
</protein>
<name>A0A251WZP2_9RHOB</name>
<keyword evidence="3" id="KW-1185">Reference proteome</keyword>
<dbReference type="InterPro" id="IPR007655">
    <property type="entry name" value="Slam_C"/>
</dbReference>
<evidence type="ECO:0000259" key="1">
    <source>
        <dbReference type="Pfam" id="PF04575"/>
    </source>
</evidence>
<dbReference type="AlphaFoldDB" id="A0A251WZP2"/>
<dbReference type="Proteomes" id="UP000194664">
    <property type="component" value="Unassembled WGS sequence"/>
</dbReference>